<gene>
    <name evidence="2" type="ORF">FBZ90_12221</name>
</gene>
<dbReference type="InterPro" id="IPR029058">
    <property type="entry name" value="AB_hydrolase_fold"/>
</dbReference>
<dbReference type="AlphaFoldDB" id="A0A560GN81"/>
<sequence length="531" mass="58382">MKRMAGKNRTVTLAATALTAALMASVATNGWAEDKKDKGGEDNPKAGKIAEQIEAATARAPIAETAKSSPHTVTIHGKSIRYQATAGTLTIRDNDGKPTASVFYVAYTADGAPATKRPVTFLYNGGPGSASLWLHMGLGPVRVRTNAPDNTPPAPYVYAANEESILDKTDLVFIDAVETGYSRVLGDAKGKDFWGVDQDVDAFARAINRYVTLNNRWNSPKFLFGESYGTTRSAALANRLQQDGMDLNGVVLLSSILNYGIRQPGFDNIYVSYLPSYAATAWYHNRIPNKPADLPAFLQKVREYARGPYTVALAKGQDITPEEEDAVAKQLAAYTGLSVDYLKHAKLRVSLQRFRKELLRDKEQTVGRFDSRFLGVDSDAAGEGPEYDASSSAVTSAFISSQRAYINGDLGYKTDLDYRRSAEGAIGQWDWHHKIGGRRMETPDVALDLAEAMRQNPHLQLLSLNGWYDMATPFFGTEYDIGHMQLEPAQRRNVTFKYYPSGHMVYLNPEALKQMIADLDAFYDKAAPTAP</sequence>
<dbReference type="GO" id="GO:0006508">
    <property type="term" value="P:proteolysis"/>
    <property type="evidence" value="ECO:0007669"/>
    <property type="project" value="InterPro"/>
</dbReference>
<feature type="signal peptide" evidence="1">
    <location>
        <begin position="1"/>
        <end position="32"/>
    </location>
</feature>
<keyword evidence="2" id="KW-0121">Carboxypeptidase</keyword>
<accession>A0A560GN81</accession>
<keyword evidence="3" id="KW-1185">Reference proteome</keyword>
<reference evidence="2 3" key="1">
    <citation type="submission" date="2019-06" db="EMBL/GenBank/DDBJ databases">
        <title>Genomic Encyclopedia of Type Strains, Phase IV (KMG-V): Genome sequencing to study the core and pangenomes of soil and plant-associated prokaryotes.</title>
        <authorList>
            <person name="Whitman W."/>
        </authorList>
    </citation>
    <scope>NUCLEOTIDE SEQUENCE [LARGE SCALE GENOMIC DNA]</scope>
    <source>
        <strain evidence="2 3">BR 11622</strain>
    </source>
</reference>
<dbReference type="RefSeq" id="WP_145736206.1">
    <property type="nucleotide sequence ID" value="NZ_VITR01000022.1"/>
</dbReference>
<keyword evidence="1" id="KW-0732">Signal</keyword>
<dbReference type="Proteomes" id="UP000315751">
    <property type="component" value="Unassembled WGS sequence"/>
</dbReference>
<evidence type="ECO:0000313" key="3">
    <source>
        <dbReference type="Proteomes" id="UP000315751"/>
    </source>
</evidence>
<evidence type="ECO:0000313" key="2">
    <source>
        <dbReference type="EMBL" id="TWB35129.1"/>
    </source>
</evidence>
<dbReference type="GO" id="GO:0004185">
    <property type="term" value="F:serine-type carboxypeptidase activity"/>
    <property type="evidence" value="ECO:0007669"/>
    <property type="project" value="InterPro"/>
</dbReference>
<comment type="caution">
    <text evidence="2">The sequence shown here is derived from an EMBL/GenBank/DDBJ whole genome shotgun (WGS) entry which is preliminary data.</text>
</comment>
<name>A0A560GN81_9PROT</name>
<dbReference type="SUPFAM" id="SSF53474">
    <property type="entry name" value="alpha/beta-Hydrolases"/>
    <property type="match status" value="1"/>
</dbReference>
<keyword evidence="2" id="KW-0378">Hydrolase</keyword>
<proteinExistence type="predicted"/>
<evidence type="ECO:0000256" key="1">
    <source>
        <dbReference type="SAM" id="SignalP"/>
    </source>
</evidence>
<keyword evidence="2" id="KW-0645">Protease</keyword>
<feature type="chain" id="PRO_5021797296" evidence="1">
    <location>
        <begin position="33"/>
        <end position="531"/>
    </location>
</feature>
<organism evidence="2 3">
    <name type="scientific">Nitrospirillum amazonense</name>
    <dbReference type="NCBI Taxonomy" id="28077"/>
    <lineage>
        <taxon>Bacteria</taxon>
        <taxon>Pseudomonadati</taxon>
        <taxon>Pseudomonadota</taxon>
        <taxon>Alphaproteobacteria</taxon>
        <taxon>Rhodospirillales</taxon>
        <taxon>Azospirillaceae</taxon>
        <taxon>Nitrospirillum</taxon>
    </lineage>
</organism>
<dbReference type="EMBL" id="VITR01000022">
    <property type="protein sequence ID" value="TWB35129.1"/>
    <property type="molecule type" value="Genomic_DNA"/>
</dbReference>
<dbReference type="InterPro" id="IPR001563">
    <property type="entry name" value="Peptidase_S10"/>
</dbReference>
<dbReference type="Gene3D" id="3.40.50.1820">
    <property type="entry name" value="alpha/beta hydrolase"/>
    <property type="match status" value="1"/>
</dbReference>
<protein>
    <submittedName>
        <fullName evidence="2">Carboxypeptidase C (Cathepsin A)</fullName>
    </submittedName>
</protein>
<dbReference type="Pfam" id="PF00450">
    <property type="entry name" value="Peptidase_S10"/>
    <property type="match status" value="1"/>
</dbReference>
<dbReference type="OrthoDB" id="9770107at2"/>